<dbReference type="EMBL" id="MDJD01000014">
    <property type="protein sequence ID" value="OEK09026.1"/>
    <property type="molecule type" value="Genomic_DNA"/>
</dbReference>
<gene>
    <name evidence="3" type="ORF">A8C32_14130</name>
</gene>
<proteinExistence type="predicted"/>
<dbReference type="Pfam" id="PF13590">
    <property type="entry name" value="DUF4136"/>
    <property type="match status" value="1"/>
</dbReference>
<dbReference type="Gene3D" id="3.30.160.670">
    <property type="match status" value="1"/>
</dbReference>
<dbReference type="OrthoDB" id="5432251at2"/>
<feature type="chain" id="PRO_5009186278" description="DUF4136 domain-containing protein" evidence="1">
    <location>
        <begin position="27"/>
        <end position="185"/>
    </location>
</feature>
<feature type="signal peptide" evidence="1">
    <location>
        <begin position="1"/>
        <end position="26"/>
    </location>
</feature>
<keyword evidence="1" id="KW-0732">Signal</keyword>
<evidence type="ECO:0000313" key="3">
    <source>
        <dbReference type="EMBL" id="OEK09026.1"/>
    </source>
</evidence>
<dbReference type="AlphaFoldDB" id="A0A1E5TCE2"/>
<accession>A0A1E5TCE2</accession>
<reference evidence="3 4" key="1">
    <citation type="submission" date="2016-05" db="EMBL/GenBank/DDBJ databases">
        <title>Draft Genome Sequence of Algibacter sp. Strain SK-16 Isolated from the Surface Water of Aburatsubo Inlet.</title>
        <authorList>
            <person name="Wong S.-K."/>
            <person name="Yoshizawa S."/>
            <person name="Nakajima Y."/>
            <person name="Ogura Y."/>
            <person name="Tetsuya H."/>
            <person name="Hamasaki K."/>
        </authorList>
    </citation>
    <scope>NUCLEOTIDE SEQUENCE [LARGE SCALE GENOMIC DNA]</scope>
    <source>
        <strain evidence="3 4">SK-16</strain>
    </source>
</reference>
<keyword evidence="4" id="KW-1185">Reference proteome</keyword>
<organism evidence="3 4">
    <name type="scientific">Flavivirga aquatica</name>
    <dbReference type="NCBI Taxonomy" id="1849968"/>
    <lineage>
        <taxon>Bacteria</taxon>
        <taxon>Pseudomonadati</taxon>
        <taxon>Bacteroidota</taxon>
        <taxon>Flavobacteriia</taxon>
        <taxon>Flavobacteriales</taxon>
        <taxon>Flavobacteriaceae</taxon>
        <taxon>Flavivirga</taxon>
    </lineage>
</organism>
<dbReference type="Proteomes" id="UP000095713">
    <property type="component" value="Unassembled WGS sequence"/>
</dbReference>
<dbReference type="PROSITE" id="PS51257">
    <property type="entry name" value="PROKAR_LIPOPROTEIN"/>
    <property type="match status" value="1"/>
</dbReference>
<dbReference type="InterPro" id="IPR025411">
    <property type="entry name" value="DUF4136"/>
</dbReference>
<dbReference type="STRING" id="1849968.A8C32_14130"/>
<protein>
    <recommendedName>
        <fullName evidence="2">DUF4136 domain-containing protein</fullName>
    </recommendedName>
</protein>
<evidence type="ECO:0000313" key="4">
    <source>
        <dbReference type="Proteomes" id="UP000095713"/>
    </source>
</evidence>
<feature type="domain" description="DUF4136" evidence="2">
    <location>
        <begin position="25"/>
        <end position="181"/>
    </location>
</feature>
<evidence type="ECO:0000259" key="2">
    <source>
        <dbReference type="Pfam" id="PF13590"/>
    </source>
</evidence>
<name>A0A1E5TCE2_9FLAO</name>
<dbReference type="RefSeq" id="WP_069829281.1">
    <property type="nucleotide sequence ID" value="NZ_MDJD01000014.1"/>
</dbReference>
<evidence type="ECO:0000256" key="1">
    <source>
        <dbReference type="SAM" id="SignalP"/>
    </source>
</evidence>
<sequence>MKNLLKTLPLLALLIVVTSCSSVRVAADYDKNATFTEYKTFAFFKTGIDKAEISDLDKRRILRAIETELLAKGFTKSEKPDLLISLFTKSQQRVDVYNNSWGYGTWGWGGWGGFGPGWGWGWNQPSVSTSTQGTLYIDLIDANKKELVWQGMGTGYLSRSMEKKEERIKEFVSKIIEKYPPGTQQ</sequence>
<comment type="caution">
    <text evidence="3">The sequence shown here is derived from an EMBL/GenBank/DDBJ whole genome shotgun (WGS) entry which is preliminary data.</text>
</comment>